<accession>A0A1H1QTN6</accession>
<protein>
    <submittedName>
        <fullName evidence="5">AraC-type DNA-binding protein</fullName>
    </submittedName>
</protein>
<name>A0A1H1QTN6_9FLAO</name>
<dbReference type="GO" id="GO:0043565">
    <property type="term" value="F:sequence-specific DNA binding"/>
    <property type="evidence" value="ECO:0007669"/>
    <property type="project" value="InterPro"/>
</dbReference>
<dbReference type="EMBL" id="LT629745">
    <property type="protein sequence ID" value="SDS26858.1"/>
    <property type="molecule type" value="Genomic_DNA"/>
</dbReference>
<dbReference type="PANTHER" id="PTHR47893">
    <property type="entry name" value="REGULATORY PROTEIN PCHR"/>
    <property type="match status" value="1"/>
</dbReference>
<dbReference type="AlphaFoldDB" id="A0A1H1QTN6"/>
<dbReference type="Gene3D" id="1.10.10.60">
    <property type="entry name" value="Homeodomain-like"/>
    <property type="match status" value="2"/>
</dbReference>
<dbReference type="PROSITE" id="PS01124">
    <property type="entry name" value="HTH_ARAC_FAMILY_2"/>
    <property type="match status" value="1"/>
</dbReference>
<evidence type="ECO:0000313" key="6">
    <source>
        <dbReference type="Proteomes" id="UP000198858"/>
    </source>
</evidence>
<dbReference type="PANTHER" id="PTHR47893:SF1">
    <property type="entry name" value="REGULATORY PROTEIN PCHR"/>
    <property type="match status" value="1"/>
</dbReference>
<dbReference type="GO" id="GO:0003700">
    <property type="term" value="F:DNA-binding transcription factor activity"/>
    <property type="evidence" value="ECO:0007669"/>
    <property type="project" value="InterPro"/>
</dbReference>
<dbReference type="SMART" id="SM00342">
    <property type="entry name" value="HTH_ARAC"/>
    <property type="match status" value="1"/>
</dbReference>
<dbReference type="InterPro" id="IPR009057">
    <property type="entry name" value="Homeodomain-like_sf"/>
</dbReference>
<keyword evidence="2 5" id="KW-0238">DNA-binding</keyword>
<gene>
    <name evidence="5" type="ORF">SAMN04488552_2634</name>
</gene>
<sequence>METYHLELNDVDDIIPELANHFGTIYTEQLGEYNLKIPETKGKGEIKVINFPNGIGLHTYHCNFKEDIELRLFHFQVKPIRFIYCVEGSLTSNFGNKEEADTVREHEYLIAAPKQLETHNLIIPRNEDVVLCYLEIDRVKFQQYFSFDLRDLEPIFYELFSDTDAQTRISEKSSYSLKTAEAIKEIRNSDIQGFPRINFIGAKALEILSYMLNRFKKDDQNVGNKRLKDKDMKAIEKAVEYIDANIANTGTVNDLAKIAGVNSNKLQEGFHVIFGKTVNEYIRDIRLTKALNILYTGNKNVSEVVYELGLSSRSYFSKIFKEKYGISPRKVLSRKSLAKKVKEN</sequence>
<keyword evidence="1" id="KW-0805">Transcription regulation</keyword>
<evidence type="ECO:0000256" key="1">
    <source>
        <dbReference type="ARBA" id="ARBA00023015"/>
    </source>
</evidence>
<keyword evidence="6" id="KW-1185">Reference proteome</keyword>
<dbReference type="InterPro" id="IPR018060">
    <property type="entry name" value="HTH_AraC"/>
</dbReference>
<dbReference type="Proteomes" id="UP000198858">
    <property type="component" value="Chromosome I"/>
</dbReference>
<dbReference type="Pfam" id="PF12833">
    <property type="entry name" value="HTH_18"/>
    <property type="match status" value="1"/>
</dbReference>
<evidence type="ECO:0000256" key="3">
    <source>
        <dbReference type="ARBA" id="ARBA00023163"/>
    </source>
</evidence>
<dbReference type="STRING" id="1250231.SAMN04488552_2634"/>
<keyword evidence="3" id="KW-0804">Transcription</keyword>
<reference evidence="5 6" key="1">
    <citation type="submission" date="2016-10" db="EMBL/GenBank/DDBJ databases">
        <authorList>
            <person name="Varghese N."/>
            <person name="Submissions S."/>
        </authorList>
    </citation>
    <scope>NUCLEOTIDE SEQUENCE [LARGE SCALE GENOMIC DNA]</scope>
    <source>
        <strain evidence="5 6">Mar_2010_102</strain>
    </source>
</reference>
<organism evidence="5 6">
    <name type="scientific">Christiangramia echinicola</name>
    <dbReference type="NCBI Taxonomy" id="279359"/>
    <lineage>
        <taxon>Bacteria</taxon>
        <taxon>Pseudomonadati</taxon>
        <taxon>Bacteroidota</taxon>
        <taxon>Flavobacteriia</taxon>
        <taxon>Flavobacteriales</taxon>
        <taxon>Flavobacteriaceae</taxon>
        <taxon>Christiangramia</taxon>
    </lineage>
</organism>
<evidence type="ECO:0000313" key="5">
    <source>
        <dbReference type="EMBL" id="SDS26858.1"/>
    </source>
</evidence>
<evidence type="ECO:0000259" key="4">
    <source>
        <dbReference type="PROSITE" id="PS01124"/>
    </source>
</evidence>
<dbReference type="InterPro" id="IPR053142">
    <property type="entry name" value="PchR_regulatory_protein"/>
</dbReference>
<evidence type="ECO:0000256" key="2">
    <source>
        <dbReference type="ARBA" id="ARBA00023125"/>
    </source>
</evidence>
<dbReference type="InterPro" id="IPR020449">
    <property type="entry name" value="Tscrpt_reg_AraC-type_HTH"/>
</dbReference>
<dbReference type="RefSeq" id="WP_089664019.1">
    <property type="nucleotide sequence ID" value="NZ_LT629745.1"/>
</dbReference>
<feature type="domain" description="HTH araC/xylS-type" evidence="4">
    <location>
        <begin position="236"/>
        <end position="334"/>
    </location>
</feature>
<dbReference type="PRINTS" id="PR00032">
    <property type="entry name" value="HTHARAC"/>
</dbReference>
<proteinExistence type="predicted"/>
<dbReference type="SUPFAM" id="SSF46689">
    <property type="entry name" value="Homeodomain-like"/>
    <property type="match status" value="2"/>
</dbReference>